<evidence type="ECO:0000313" key="2">
    <source>
        <dbReference type="Proteomes" id="UP000271974"/>
    </source>
</evidence>
<comment type="caution">
    <text evidence="1">The sequence shown here is derived from an EMBL/GenBank/DDBJ whole genome shotgun (WGS) entry which is preliminary data.</text>
</comment>
<dbReference type="Proteomes" id="UP000271974">
    <property type="component" value="Unassembled WGS sequence"/>
</dbReference>
<gene>
    <name evidence="1" type="ORF">EGW08_002561</name>
</gene>
<accession>A0A3S1I075</accession>
<sequence length="152" mass="15899">MLLAICIHPSDSNTPLTLCIHSSDSNMPLAICIHPSDSNMPFALYIHSSDSNMPLTICIHPSDSNMLLDTCIHHSMTLSTGVQSSDSNMLVFIVTVGLCVASARMVVAAILVQTVVLQQLCGGAGIQVGRGAAGGAHSLNWYWGLGAVGRGP</sequence>
<organism evidence="1 2">
    <name type="scientific">Elysia chlorotica</name>
    <name type="common">Eastern emerald elysia</name>
    <name type="synonym">Sea slug</name>
    <dbReference type="NCBI Taxonomy" id="188477"/>
    <lineage>
        <taxon>Eukaryota</taxon>
        <taxon>Metazoa</taxon>
        <taxon>Spiralia</taxon>
        <taxon>Lophotrochozoa</taxon>
        <taxon>Mollusca</taxon>
        <taxon>Gastropoda</taxon>
        <taxon>Heterobranchia</taxon>
        <taxon>Euthyneura</taxon>
        <taxon>Panpulmonata</taxon>
        <taxon>Sacoglossa</taxon>
        <taxon>Placobranchoidea</taxon>
        <taxon>Plakobranchidae</taxon>
        <taxon>Elysia</taxon>
    </lineage>
</organism>
<protein>
    <submittedName>
        <fullName evidence="1">Uncharacterized protein</fullName>
    </submittedName>
</protein>
<reference evidence="1 2" key="1">
    <citation type="submission" date="2019-01" db="EMBL/GenBank/DDBJ databases">
        <title>A draft genome assembly of the solar-powered sea slug Elysia chlorotica.</title>
        <authorList>
            <person name="Cai H."/>
            <person name="Li Q."/>
            <person name="Fang X."/>
            <person name="Li J."/>
            <person name="Curtis N.E."/>
            <person name="Altenburger A."/>
            <person name="Shibata T."/>
            <person name="Feng M."/>
            <person name="Maeda T."/>
            <person name="Schwartz J.A."/>
            <person name="Shigenobu S."/>
            <person name="Lundholm N."/>
            <person name="Nishiyama T."/>
            <person name="Yang H."/>
            <person name="Hasebe M."/>
            <person name="Li S."/>
            <person name="Pierce S.K."/>
            <person name="Wang J."/>
        </authorList>
    </citation>
    <scope>NUCLEOTIDE SEQUENCE [LARGE SCALE GENOMIC DNA]</scope>
    <source>
        <strain evidence="1">EC2010</strain>
        <tissue evidence="1">Whole organism of an adult</tissue>
    </source>
</reference>
<evidence type="ECO:0000313" key="1">
    <source>
        <dbReference type="EMBL" id="RUS89640.1"/>
    </source>
</evidence>
<keyword evidence="2" id="KW-1185">Reference proteome</keyword>
<dbReference type="EMBL" id="RQTK01000050">
    <property type="protein sequence ID" value="RUS89640.1"/>
    <property type="molecule type" value="Genomic_DNA"/>
</dbReference>
<proteinExistence type="predicted"/>
<name>A0A3S1I075_ELYCH</name>
<dbReference type="AlphaFoldDB" id="A0A3S1I075"/>